<name>A0ABW4BF19_9LACO</name>
<reference evidence="5" key="1">
    <citation type="journal article" date="2019" name="Int. J. Syst. Evol. Microbiol.">
        <title>The Global Catalogue of Microorganisms (GCM) 10K type strain sequencing project: providing services to taxonomists for standard genome sequencing and annotation.</title>
        <authorList>
            <consortium name="The Broad Institute Genomics Platform"/>
            <consortium name="The Broad Institute Genome Sequencing Center for Infectious Disease"/>
            <person name="Wu L."/>
            <person name="Ma J."/>
        </authorList>
    </citation>
    <scope>NUCLEOTIDE SEQUENCE [LARGE SCALE GENOMIC DNA]</scope>
    <source>
        <strain evidence="5">CCM 9110</strain>
    </source>
</reference>
<dbReference type="Gene3D" id="3.40.630.30">
    <property type="match status" value="1"/>
</dbReference>
<dbReference type="EC" id="2.3.-.-" evidence="4"/>
<dbReference type="InterPro" id="IPR016181">
    <property type="entry name" value="Acyl_CoA_acyltransferase"/>
</dbReference>
<protein>
    <submittedName>
        <fullName evidence="4">GNAT family N-acetyltransferase</fullName>
        <ecNumber evidence="4">2.3.-.-</ecNumber>
    </submittedName>
</protein>
<keyword evidence="1 4" id="KW-0808">Transferase</keyword>
<sequence length="162" mass="17253">MPVIRPIQPKDDAQMKAILQACLEKADLAQPGTAYYDPQIGALAEYYAGLPHAGYFVAVAADHDDLVLGGCGFGPVGPEAGICELQKLYLTPAARGQGLSKRLLAGTIAAARASGYQQMYVVTDTKLPIANLLYQAQGFTRLAQPLAGDEHNGCDTWYLKAI</sequence>
<dbReference type="RefSeq" id="WP_204117791.1">
    <property type="nucleotide sequence ID" value="NZ_BOLV01000001.1"/>
</dbReference>
<dbReference type="SUPFAM" id="SSF55729">
    <property type="entry name" value="Acyl-CoA N-acyltransferases (Nat)"/>
    <property type="match status" value="1"/>
</dbReference>
<dbReference type="PANTHER" id="PTHR43877">
    <property type="entry name" value="AMINOALKYLPHOSPHONATE N-ACETYLTRANSFERASE-RELATED-RELATED"/>
    <property type="match status" value="1"/>
</dbReference>
<accession>A0ABW4BF19</accession>
<feature type="domain" description="N-acetyltransferase" evidence="3">
    <location>
        <begin position="2"/>
        <end position="162"/>
    </location>
</feature>
<organism evidence="4 5">
    <name type="scientific">Lacticaseibacillus suilingensis</name>
    <dbReference type="NCBI Taxonomy" id="2799577"/>
    <lineage>
        <taxon>Bacteria</taxon>
        <taxon>Bacillati</taxon>
        <taxon>Bacillota</taxon>
        <taxon>Bacilli</taxon>
        <taxon>Lactobacillales</taxon>
        <taxon>Lactobacillaceae</taxon>
        <taxon>Lacticaseibacillus</taxon>
    </lineage>
</organism>
<dbReference type="PANTHER" id="PTHR43877:SF2">
    <property type="entry name" value="AMINOALKYLPHOSPHONATE N-ACETYLTRANSFERASE-RELATED"/>
    <property type="match status" value="1"/>
</dbReference>
<evidence type="ECO:0000313" key="5">
    <source>
        <dbReference type="Proteomes" id="UP001597199"/>
    </source>
</evidence>
<dbReference type="InterPro" id="IPR050832">
    <property type="entry name" value="Bact_Acetyltransf"/>
</dbReference>
<dbReference type="Pfam" id="PF00583">
    <property type="entry name" value="Acetyltransf_1"/>
    <property type="match status" value="1"/>
</dbReference>
<dbReference type="GO" id="GO:0016746">
    <property type="term" value="F:acyltransferase activity"/>
    <property type="evidence" value="ECO:0007669"/>
    <property type="project" value="UniProtKB-KW"/>
</dbReference>
<keyword evidence="5" id="KW-1185">Reference proteome</keyword>
<comment type="caution">
    <text evidence="4">The sequence shown here is derived from an EMBL/GenBank/DDBJ whole genome shotgun (WGS) entry which is preliminary data.</text>
</comment>
<dbReference type="CDD" id="cd04301">
    <property type="entry name" value="NAT_SF"/>
    <property type="match status" value="1"/>
</dbReference>
<evidence type="ECO:0000256" key="1">
    <source>
        <dbReference type="ARBA" id="ARBA00022679"/>
    </source>
</evidence>
<dbReference type="InterPro" id="IPR000182">
    <property type="entry name" value="GNAT_dom"/>
</dbReference>
<keyword evidence="2 4" id="KW-0012">Acyltransferase</keyword>
<evidence type="ECO:0000313" key="4">
    <source>
        <dbReference type="EMBL" id="MFD1398355.1"/>
    </source>
</evidence>
<evidence type="ECO:0000259" key="3">
    <source>
        <dbReference type="PROSITE" id="PS51186"/>
    </source>
</evidence>
<proteinExistence type="predicted"/>
<evidence type="ECO:0000256" key="2">
    <source>
        <dbReference type="ARBA" id="ARBA00023315"/>
    </source>
</evidence>
<dbReference type="EMBL" id="JBHTOA010000016">
    <property type="protein sequence ID" value="MFD1398355.1"/>
    <property type="molecule type" value="Genomic_DNA"/>
</dbReference>
<dbReference type="Proteomes" id="UP001597199">
    <property type="component" value="Unassembled WGS sequence"/>
</dbReference>
<gene>
    <name evidence="4" type="ORF">ACFQ41_03420</name>
</gene>
<dbReference type="PROSITE" id="PS51186">
    <property type="entry name" value="GNAT"/>
    <property type="match status" value="1"/>
</dbReference>